<dbReference type="Proteomes" id="UP000756132">
    <property type="component" value="Chromosome 6"/>
</dbReference>
<dbReference type="RefSeq" id="XP_047762876.1">
    <property type="nucleotide sequence ID" value="XM_047906044.1"/>
</dbReference>
<evidence type="ECO:0000313" key="3">
    <source>
        <dbReference type="Proteomes" id="UP000756132"/>
    </source>
</evidence>
<feature type="region of interest" description="Disordered" evidence="1">
    <location>
        <begin position="119"/>
        <end position="194"/>
    </location>
</feature>
<gene>
    <name evidence="2" type="ORF">CLAFUR5_06896</name>
</gene>
<reference evidence="2" key="2">
    <citation type="journal article" date="2022" name="Microb. Genom.">
        <title>A chromosome-scale genome assembly of the tomato pathogen Cladosporium fulvum reveals a compartmentalized genome architecture and the presence of a dispensable chromosome.</title>
        <authorList>
            <person name="Zaccaron A.Z."/>
            <person name="Chen L.H."/>
            <person name="Samaras A."/>
            <person name="Stergiopoulos I."/>
        </authorList>
    </citation>
    <scope>NUCLEOTIDE SEQUENCE</scope>
    <source>
        <strain evidence="2">Race5_Kim</strain>
    </source>
</reference>
<reference evidence="2" key="1">
    <citation type="submission" date="2021-12" db="EMBL/GenBank/DDBJ databases">
        <authorList>
            <person name="Zaccaron A."/>
            <person name="Stergiopoulos I."/>
        </authorList>
    </citation>
    <scope>NUCLEOTIDE SEQUENCE</scope>
    <source>
        <strain evidence="2">Race5_Kim</strain>
    </source>
</reference>
<protein>
    <submittedName>
        <fullName evidence="2">Uncharacterized protein</fullName>
    </submittedName>
</protein>
<accession>A0A9Q8P9P5</accession>
<name>A0A9Q8P9P5_PASFU</name>
<evidence type="ECO:0000313" key="2">
    <source>
        <dbReference type="EMBL" id="UJO18510.1"/>
    </source>
</evidence>
<feature type="compositionally biased region" description="Low complexity" evidence="1">
    <location>
        <begin position="139"/>
        <end position="152"/>
    </location>
</feature>
<evidence type="ECO:0000256" key="1">
    <source>
        <dbReference type="SAM" id="MobiDB-lite"/>
    </source>
</evidence>
<feature type="compositionally biased region" description="Basic and acidic residues" evidence="1">
    <location>
        <begin position="168"/>
        <end position="180"/>
    </location>
</feature>
<organism evidence="2 3">
    <name type="scientific">Passalora fulva</name>
    <name type="common">Tomato leaf mold</name>
    <name type="synonym">Cladosporium fulvum</name>
    <dbReference type="NCBI Taxonomy" id="5499"/>
    <lineage>
        <taxon>Eukaryota</taxon>
        <taxon>Fungi</taxon>
        <taxon>Dikarya</taxon>
        <taxon>Ascomycota</taxon>
        <taxon>Pezizomycotina</taxon>
        <taxon>Dothideomycetes</taxon>
        <taxon>Dothideomycetidae</taxon>
        <taxon>Mycosphaerellales</taxon>
        <taxon>Mycosphaerellaceae</taxon>
        <taxon>Fulvia</taxon>
    </lineage>
</organism>
<proteinExistence type="predicted"/>
<keyword evidence="3" id="KW-1185">Reference proteome</keyword>
<dbReference type="GeneID" id="71986774"/>
<dbReference type="EMBL" id="CP090168">
    <property type="protein sequence ID" value="UJO18510.1"/>
    <property type="molecule type" value="Genomic_DNA"/>
</dbReference>
<dbReference type="AlphaFoldDB" id="A0A9Q8P9P5"/>
<dbReference type="KEGG" id="ffu:CLAFUR5_06896"/>
<sequence>MAPIDLITRKLAARIERHSNSARIPATMRVQNGVPPDRVGDGQESPLHFFLFENPDPDGEYPGGRRVMFSNDLNGHEAAWDFLELQAREQNLRIERPIDIQVPTTSRGGRLRAAIRQFFAPDASQGHRKGARSMERTSRSSSSGVIVSPPRSAGNRSGSRRHAQSHSSDGHLGTEEWEKVDVDEEEEHQERRDE</sequence>